<proteinExistence type="predicted"/>
<evidence type="ECO:0000256" key="1">
    <source>
        <dbReference type="SAM" id="MobiDB-lite"/>
    </source>
</evidence>
<evidence type="ECO:0000313" key="3">
    <source>
        <dbReference type="WBParaSite" id="ACRNAN_scaffold4572.g31461.t1"/>
    </source>
</evidence>
<dbReference type="AlphaFoldDB" id="A0A914DYD4"/>
<dbReference type="WBParaSite" id="ACRNAN_scaffold4572.g31461.t1">
    <property type="protein sequence ID" value="ACRNAN_scaffold4572.g31461.t1"/>
    <property type="gene ID" value="ACRNAN_scaffold4572.g31461"/>
</dbReference>
<sequence>MSKVGQKKLKWKPKPRPPPEPILVPPQEEKKIWEILREEKISPTKRYVRKRRIHHEIIIPLIIPWEYLPTKESQAGMGAFGRIRDPNIRINNGNLMPKQGSLKSETVLPLFEETIKKQSYATDYIMWGSIRKNVGKVVDNHKYANETKQNISQCVIPRISLGSFRVFEDMIPFGNFRQQTIKITYIEGMTEGCTRLSDTFISRYFEPTNDEKAGSNVMNRRRNVVARLDNGHPIQHKHVSDSILPILFDSRPRNKKSGADFGTFRPTIFEFNEICFSSFDKELMKLSARDPSQGIII</sequence>
<evidence type="ECO:0000313" key="2">
    <source>
        <dbReference type="Proteomes" id="UP000887540"/>
    </source>
</evidence>
<feature type="compositionally biased region" description="Basic residues" evidence="1">
    <location>
        <begin position="1"/>
        <end position="15"/>
    </location>
</feature>
<organism evidence="2 3">
    <name type="scientific">Acrobeloides nanus</name>
    <dbReference type="NCBI Taxonomy" id="290746"/>
    <lineage>
        <taxon>Eukaryota</taxon>
        <taxon>Metazoa</taxon>
        <taxon>Ecdysozoa</taxon>
        <taxon>Nematoda</taxon>
        <taxon>Chromadorea</taxon>
        <taxon>Rhabditida</taxon>
        <taxon>Tylenchina</taxon>
        <taxon>Cephalobomorpha</taxon>
        <taxon>Cephaloboidea</taxon>
        <taxon>Cephalobidae</taxon>
        <taxon>Acrobeloides</taxon>
    </lineage>
</organism>
<protein>
    <submittedName>
        <fullName evidence="3">Uncharacterized protein</fullName>
    </submittedName>
</protein>
<feature type="region of interest" description="Disordered" evidence="1">
    <location>
        <begin position="1"/>
        <end position="24"/>
    </location>
</feature>
<reference evidence="3" key="1">
    <citation type="submission" date="2022-11" db="UniProtKB">
        <authorList>
            <consortium name="WormBaseParasite"/>
        </authorList>
    </citation>
    <scope>IDENTIFICATION</scope>
</reference>
<name>A0A914DYD4_9BILA</name>
<accession>A0A914DYD4</accession>
<dbReference type="Proteomes" id="UP000887540">
    <property type="component" value="Unplaced"/>
</dbReference>
<keyword evidence="2" id="KW-1185">Reference proteome</keyword>